<evidence type="ECO:0000256" key="4">
    <source>
        <dbReference type="SAM" id="MobiDB-lite"/>
    </source>
</evidence>
<dbReference type="Gene3D" id="3.40.1390.20">
    <property type="entry name" value="HprK N-terminal domain-like"/>
    <property type="match status" value="1"/>
</dbReference>
<evidence type="ECO:0000256" key="1">
    <source>
        <dbReference type="ARBA" id="ARBA00009716"/>
    </source>
</evidence>
<dbReference type="InterPro" id="IPR013785">
    <property type="entry name" value="Aldolase_TIM"/>
</dbReference>
<dbReference type="InterPro" id="IPR027417">
    <property type="entry name" value="P-loop_NTPase"/>
</dbReference>
<sequence length="1189" mass="124022">MIAATCVGALQAAGLRSCLGALTRAAPHAAAALALARRRAYGNAPSSPAGAAGANGAGKHSAIYLTDGNGTTLQEHTPLILGMLNYFERHLPFVGYFTPFGGNQGAKGNHPTDRHLRLVQSVVGGEPSSMMGVPEDEAARLIAAGKTAELQDRVFAAFAKNKARLGESKDLVLVGSPPMVGEQLDAEIAAALGAPVVLAIDGGELTSPAEIYRAATLRRQLYREHRASARCLAVPFLGAIVNKIPARDHAITSAQLKRRFEEGGIPLLGAVPDVGILRSVRLDEVKEALGADVLFSSTGTLDEEYSYVIPAAQRLADLLDILRNDGLMRPLIVTTVDRLDLVMGLMGAQVSAHGPGLAGVLLCPSGHRHTTESKTRDLAQDYFDGIKRSGLYKGFIFPVLAVNKPMVDVLRTLDGMRGAILPSSARKIQECKMLFDSHVDANLLVQNLEASESLHAGRMTPKKFTHQIKSMCGGGIWSMSGETPRRAARGEWGGVADFGATDSRVLLAASEVTARGLARVILLGDPVTVANEAKKAGADISGCSVNTSRLDKYVDALVEIRKKKGISREVASDQSAWPAEKGAGEGGEDPIRWTTLDDAAADGKSPTFPYLKGLENGDTATSKIKQVASGRFGVTPEFLVNADQLEIKVAQGAKPGEGGQLPGKKVSPYIAELRRSKPGVPLISPPPHHDIYSIEDLAQLIYDLHQINPEAKVSVKLVAEAGIGVVASGVAKANADVIQISGHDGGTGASPISSIKHAGGPMEMGVAETHQTLVRNELRERVVLRADGGMRSGRDVLMAAALGADEYGFGTVAMIATGCIMARVCHTNNCPVGVASQREELRARFPGAPADLVNYFHFVAEEVRAGLASLGLRSLDELIGRADLLRQRADLKLAKTAGLNLAFLTTFAGAAGGSSARLAQEVHSNGPQLDDVILADSEIRGDCNSFGVMMVALGDADGMVSGAIHTTAATIRPAMQVLKTDSLVSSVFFMCLPDKVLVYGDCAVNVSPSSKDLAQIAATSADTAAAFGLTPRVAMLSYSTLGSGAGPDVQKVTDAVKLVKEMRPDLMVEGPIQYDAAIDPAVARVKVKTHSEVAGRANVFVFPDLNTGNNTYKAVQQATGAIAMGPGLSKPVNDLSRGCTVADIVNTICVTSVQAMQAKAHAGGGGAGGAGAQQVVAAAVAAAPAAAAA</sequence>
<dbReference type="InterPro" id="IPR028979">
    <property type="entry name" value="Ser_kin/Pase_Hpr-like_N_sf"/>
</dbReference>
<dbReference type="OrthoDB" id="2013649at2759"/>
<dbReference type="GO" id="GO:0016746">
    <property type="term" value="F:acyltransferase activity"/>
    <property type="evidence" value="ECO:0007669"/>
    <property type="project" value="UniProtKB-KW"/>
</dbReference>
<dbReference type="STRING" id="307507.A0A2V0PEZ6"/>
<dbReference type="InterPro" id="IPR050500">
    <property type="entry name" value="Phos_Acetyltrans/Butyryltrans"/>
</dbReference>
<dbReference type="AlphaFoldDB" id="A0A2V0PEZ6"/>
<evidence type="ECO:0000313" key="7">
    <source>
        <dbReference type="EMBL" id="GBF96450.1"/>
    </source>
</evidence>
<dbReference type="InterPro" id="IPR002932">
    <property type="entry name" value="Glu_synthdom"/>
</dbReference>
<evidence type="ECO:0000259" key="6">
    <source>
        <dbReference type="Pfam" id="PF01645"/>
    </source>
</evidence>
<dbReference type="CDD" id="cd02808">
    <property type="entry name" value="GltS_FMN"/>
    <property type="match status" value="1"/>
</dbReference>
<dbReference type="Gene3D" id="3.40.50.10950">
    <property type="match status" value="2"/>
</dbReference>
<keyword evidence="3" id="KW-0012">Acyltransferase</keyword>
<dbReference type="PANTHER" id="PTHR43356">
    <property type="entry name" value="PHOSPHATE ACETYLTRANSFERASE"/>
    <property type="match status" value="1"/>
</dbReference>
<dbReference type="Pfam" id="PF01515">
    <property type="entry name" value="PTA_PTB"/>
    <property type="match status" value="2"/>
</dbReference>
<organism evidence="7 8">
    <name type="scientific">Raphidocelis subcapitata</name>
    <dbReference type="NCBI Taxonomy" id="307507"/>
    <lineage>
        <taxon>Eukaryota</taxon>
        <taxon>Viridiplantae</taxon>
        <taxon>Chlorophyta</taxon>
        <taxon>core chlorophytes</taxon>
        <taxon>Chlorophyceae</taxon>
        <taxon>CS clade</taxon>
        <taxon>Sphaeropleales</taxon>
        <taxon>Selenastraceae</taxon>
        <taxon>Raphidocelis</taxon>
    </lineage>
</organism>
<dbReference type="Proteomes" id="UP000247498">
    <property type="component" value="Unassembled WGS sequence"/>
</dbReference>
<feature type="domain" description="Phosphate acetyl/butaryl transferase" evidence="5">
    <location>
        <begin position="500"/>
        <end position="574"/>
    </location>
</feature>
<accession>A0A2V0PEZ6</accession>
<feature type="domain" description="Phosphate acetyl/butaryl transferase" evidence="5">
    <location>
        <begin position="936"/>
        <end position="1151"/>
    </location>
</feature>
<comment type="similarity">
    <text evidence="1">Belongs to the glutamate synthase family.</text>
</comment>
<dbReference type="Gene3D" id="3.40.50.10750">
    <property type="entry name" value="Isocitrate/Isopropylmalate dehydrogenase-like"/>
    <property type="match status" value="1"/>
</dbReference>
<evidence type="ECO:0000259" key="5">
    <source>
        <dbReference type="Pfam" id="PF01515"/>
    </source>
</evidence>
<dbReference type="SUPFAM" id="SSF51395">
    <property type="entry name" value="FMN-linked oxidoreductases"/>
    <property type="match status" value="1"/>
</dbReference>
<protein>
    <submittedName>
        <fullName evidence="7">Ferredoxin-dependent glutamate synthase</fullName>
    </submittedName>
</protein>
<dbReference type="Gene3D" id="3.20.20.70">
    <property type="entry name" value="Aldolase class I"/>
    <property type="match status" value="1"/>
</dbReference>
<proteinExistence type="inferred from homology"/>
<reference evidence="7 8" key="1">
    <citation type="journal article" date="2018" name="Sci. Rep.">
        <title>Raphidocelis subcapitata (=Pseudokirchneriella subcapitata) provides an insight into genome evolution and environmental adaptations in the Sphaeropleales.</title>
        <authorList>
            <person name="Suzuki S."/>
            <person name="Yamaguchi H."/>
            <person name="Nakajima N."/>
            <person name="Kawachi M."/>
        </authorList>
    </citation>
    <scope>NUCLEOTIDE SEQUENCE [LARGE SCALE GENOMIC DNA]</scope>
    <source>
        <strain evidence="7 8">NIES-35</strain>
    </source>
</reference>
<dbReference type="GO" id="GO:0006537">
    <property type="term" value="P:glutamate biosynthetic process"/>
    <property type="evidence" value="ECO:0007669"/>
    <property type="project" value="InterPro"/>
</dbReference>
<dbReference type="InterPro" id="IPR042112">
    <property type="entry name" value="P_AcTrfase_dom2"/>
</dbReference>
<dbReference type="Pfam" id="PF01645">
    <property type="entry name" value="Glu_synthase"/>
    <property type="match status" value="1"/>
</dbReference>
<dbReference type="InterPro" id="IPR042113">
    <property type="entry name" value="P_AcTrfase_dom1"/>
</dbReference>
<dbReference type="SUPFAM" id="SSF53659">
    <property type="entry name" value="Isocitrate/Isopropylmalate dehydrogenase-like"/>
    <property type="match status" value="2"/>
</dbReference>
<dbReference type="InParanoid" id="A0A2V0PEZ6"/>
<dbReference type="EMBL" id="BDRX01000080">
    <property type="protein sequence ID" value="GBF96450.1"/>
    <property type="molecule type" value="Genomic_DNA"/>
</dbReference>
<name>A0A2V0PEZ6_9CHLO</name>
<keyword evidence="2" id="KW-0808">Transferase</keyword>
<dbReference type="PANTHER" id="PTHR43356:SF3">
    <property type="entry name" value="PHOSPHATE ACETYLTRANSFERASE"/>
    <property type="match status" value="1"/>
</dbReference>
<dbReference type="InterPro" id="IPR002505">
    <property type="entry name" value="PTA_PTB"/>
</dbReference>
<feature type="domain" description="Glutamate synthase" evidence="6">
    <location>
        <begin position="579"/>
        <end position="872"/>
    </location>
</feature>
<gene>
    <name evidence="7" type="ORF">Rsub_09249</name>
</gene>
<dbReference type="GO" id="GO:0015930">
    <property type="term" value="F:glutamate synthase activity"/>
    <property type="evidence" value="ECO:0007669"/>
    <property type="project" value="InterPro"/>
</dbReference>
<dbReference type="SUPFAM" id="SSF52540">
    <property type="entry name" value="P-loop containing nucleoside triphosphate hydrolases"/>
    <property type="match status" value="1"/>
</dbReference>
<comment type="caution">
    <text evidence="7">The sequence shown here is derived from an EMBL/GenBank/DDBJ whole genome shotgun (WGS) entry which is preliminary data.</text>
</comment>
<evidence type="ECO:0000313" key="8">
    <source>
        <dbReference type="Proteomes" id="UP000247498"/>
    </source>
</evidence>
<feature type="region of interest" description="Disordered" evidence="4">
    <location>
        <begin position="571"/>
        <end position="590"/>
    </location>
</feature>
<keyword evidence="8" id="KW-1185">Reference proteome</keyword>
<evidence type="ECO:0000256" key="2">
    <source>
        <dbReference type="ARBA" id="ARBA00022679"/>
    </source>
</evidence>
<evidence type="ECO:0000256" key="3">
    <source>
        <dbReference type="ARBA" id="ARBA00023315"/>
    </source>
</evidence>